<dbReference type="PANTHER" id="PTHR23065">
    <property type="entry name" value="PROLINE-SERINE-THREONINE PHOSPHATASE INTERACTING PROTEIN 1"/>
    <property type="match status" value="1"/>
</dbReference>
<feature type="compositionally biased region" description="Polar residues" evidence="2">
    <location>
        <begin position="417"/>
        <end position="426"/>
    </location>
</feature>
<name>A0A0D2DF01_9EURO</name>
<evidence type="ECO:0000256" key="2">
    <source>
        <dbReference type="SAM" id="MobiDB-lite"/>
    </source>
</evidence>
<dbReference type="GO" id="GO:0005886">
    <property type="term" value="C:plasma membrane"/>
    <property type="evidence" value="ECO:0007669"/>
    <property type="project" value="TreeGrafter"/>
</dbReference>
<dbReference type="VEuPathDB" id="FungiDB:PV06_07154"/>
<dbReference type="RefSeq" id="XP_016261829.1">
    <property type="nucleotide sequence ID" value="XM_016408349.1"/>
</dbReference>
<feature type="region of interest" description="Disordered" evidence="2">
    <location>
        <begin position="141"/>
        <end position="161"/>
    </location>
</feature>
<dbReference type="HOGENOM" id="CLU_011037_0_0_1"/>
<feature type="region of interest" description="Disordered" evidence="2">
    <location>
        <begin position="829"/>
        <end position="874"/>
    </location>
</feature>
<dbReference type="GO" id="GO:0030139">
    <property type="term" value="C:endocytic vesicle"/>
    <property type="evidence" value="ECO:0007669"/>
    <property type="project" value="TreeGrafter"/>
</dbReference>
<dbReference type="GO" id="GO:0032185">
    <property type="term" value="P:septin cytoskeleton organization"/>
    <property type="evidence" value="ECO:0007669"/>
    <property type="project" value="TreeGrafter"/>
</dbReference>
<evidence type="ECO:0000313" key="5">
    <source>
        <dbReference type="Proteomes" id="UP000053342"/>
    </source>
</evidence>
<dbReference type="InterPro" id="IPR027267">
    <property type="entry name" value="AH/BAR_dom_sf"/>
</dbReference>
<dbReference type="Proteomes" id="UP000053342">
    <property type="component" value="Unassembled WGS sequence"/>
</dbReference>
<evidence type="ECO:0000313" key="4">
    <source>
        <dbReference type="EMBL" id="KIW41613.1"/>
    </source>
</evidence>
<dbReference type="InterPro" id="IPR018808">
    <property type="entry name" value="Muniscin_C"/>
</dbReference>
<dbReference type="AlphaFoldDB" id="A0A0D2DF01"/>
<dbReference type="Pfam" id="PF00611">
    <property type="entry name" value="FCH"/>
    <property type="match status" value="1"/>
</dbReference>
<dbReference type="InterPro" id="IPR001060">
    <property type="entry name" value="FCH_dom"/>
</dbReference>
<dbReference type="Gene3D" id="1.20.1270.60">
    <property type="entry name" value="Arfaptin homology (AH) domain/BAR domain"/>
    <property type="match status" value="1"/>
</dbReference>
<feature type="compositionally biased region" description="Polar residues" evidence="2">
    <location>
        <begin position="150"/>
        <end position="161"/>
    </location>
</feature>
<dbReference type="GeneID" id="27359228"/>
<keyword evidence="5" id="KW-1185">Reference proteome</keyword>
<dbReference type="InterPro" id="IPR028565">
    <property type="entry name" value="MHD"/>
</dbReference>
<dbReference type="PANTHER" id="PTHR23065:SF54">
    <property type="entry name" value="SUPPRESSOR OF YEAST PROFILIN DELETION"/>
    <property type="match status" value="1"/>
</dbReference>
<feature type="region of interest" description="Disordered" evidence="2">
    <location>
        <begin position="228"/>
        <end position="400"/>
    </location>
</feature>
<feature type="domain" description="MHD" evidence="3">
    <location>
        <begin position="590"/>
        <end position="855"/>
    </location>
</feature>
<dbReference type="PROSITE" id="PS51072">
    <property type="entry name" value="MHD"/>
    <property type="match status" value="1"/>
</dbReference>
<dbReference type="SUPFAM" id="SSF103657">
    <property type="entry name" value="BAR/IMD domain-like"/>
    <property type="match status" value="1"/>
</dbReference>
<dbReference type="CDD" id="cd07650">
    <property type="entry name" value="F-BAR_Syp1p_like"/>
    <property type="match status" value="1"/>
</dbReference>
<evidence type="ECO:0000259" key="3">
    <source>
        <dbReference type="PROSITE" id="PS51072"/>
    </source>
</evidence>
<dbReference type="EMBL" id="KN847337">
    <property type="protein sequence ID" value="KIW41613.1"/>
    <property type="molecule type" value="Genomic_DNA"/>
</dbReference>
<dbReference type="STRING" id="215243.A0A0D2DF01"/>
<feature type="compositionally biased region" description="Low complexity" evidence="2">
    <location>
        <begin position="242"/>
        <end position="256"/>
    </location>
</feature>
<reference evidence="4 5" key="1">
    <citation type="submission" date="2015-01" db="EMBL/GenBank/DDBJ databases">
        <title>The Genome Sequence of Exophiala oligosperma CBS72588.</title>
        <authorList>
            <consortium name="The Broad Institute Genomics Platform"/>
            <person name="Cuomo C."/>
            <person name="de Hoog S."/>
            <person name="Gorbushina A."/>
            <person name="Stielow B."/>
            <person name="Teixiera M."/>
            <person name="Abouelleil A."/>
            <person name="Chapman S.B."/>
            <person name="Priest M."/>
            <person name="Young S.K."/>
            <person name="Wortman J."/>
            <person name="Nusbaum C."/>
            <person name="Birren B."/>
        </authorList>
    </citation>
    <scope>NUCLEOTIDE SEQUENCE [LARGE SCALE GENOMIC DNA]</scope>
    <source>
        <strain evidence="4 5">CBS 72588</strain>
    </source>
</reference>
<gene>
    <name evidence="4" type="ORF">PV06_07154</name>
</gene>
<organism evidence="4 5">
    <name type="scientific">Exophiala oligosperma</name>
    <dbReference type="NCBI Taxonomy" id="215243"/>
    <lineage>
        <taxon>Eukaryota</taxon>
        <taxon>Fungi</taxon>
        <taxon>Dikarya</taxon>
        <taxon>Ascomycota</taxon>
        <taxon>Pezizomycotina</taxon>
        <taxon>Eurotiomycetes</taxon>
        <taxon>Chaetothyriomycetidae</taxon>
        <taxon>Chaetothyriales</taxon>
        <taxon>Herpotrichiellaceae</taxon>
        <taxon>Exophiala</taxon>
    </lineage>
</organism>
<protein>
    <recommendedName>
        <fullName evidence="3">MHD domain-containing protein</fullName>
    </recommendedName>
</protein>
<accession>A0A0D2DF01</accession>
<keyword evidence="1" id="KW-0254">Endocytosis</keyword>
<sequence>MDFSRTEYPGLLTSLQPEQAVNILNDRVDLIKKINIDIADWLQERRRVEEAYVVGLRKLARRPQQDGAAALGIFQMPWQRIVSGTENLAASHETLAMKIETDVETPLRQFASRNREMQTLSTTQGNLNSLAKELVNAQRKAAKGGRKADSASSTVEDASRQWESQAPYVFEQLQALDETRVNHLRDVLTQFQTHEVDAIEKNRLSAESCLNALLNIETADEIKTFATRASSTRNSLPRRRSSAAASASARPPSSHLRPPPTPPPPRHADDRQSQRTNSFAGQDRLAPLSDATPHKEKSKLGGLKRLGTVMGRRKSMVPPVPSQSTEEKRKTRSFVPFRRGDSSRSFQDLEETGQDLTPSTTRDQRPVSSISRDRHDDLPSVPQPEPPLPMTNGAGASPAPLETIQDAAPLQPALLDTVSTPQSQARSPEKPQPPIPASNPWAQESQEVPITALANDEASRNFMIRDKPIQEDESEAQNALSTMANQLRTQAQSSGINRVQGSVRGRRDVRNTMYVPSGTEPFAASPSMPRTGPPVTIPSGGNPADNIASPIQRPPPAAIIHEDHGLGSDTTSIHSSRSLAGPTHHVDLHEPGLNASIVENVHSWFTEQGITKCLVLGEVAFAYNPPPSGESGQEIIRVQHFELLDKVAANPIFLTQVKPTGDALAEEQAGSYTVATPAIRRPSPMIGLKYQLHIDTANLGRYCPVLITPAWQVIQGQVSVIVLYSLNPVFGNQAITLKNAQITVNLDVSGEGTGRPVSAMMSPTEGAVFRRKTSAVVWRHADLEVKPEQQRLLVRFMTEGGMPKKGTIELKFEIPGRTASGVGVEKVVTGGEEKDNDPFADDTAGSSARGSGEEKRWESLPTKTKLISGRYTAN</sequence>
<proteinExistence type="predicted"/>
<evidence type="ECO:0000256" key="1">
    <source>
        <dbReference type="ARBA" id="ARBA00022583"/>
    </source>
</evidence>
<feature type="compositionally biased region" description="Polar residues" evidence="2">
    <location>
        <begin position="354"/>
        <end position="370"/>
    </location>
</feature>
<dbReference type="Pfam" id="PF10291">
    <property type="entry name" value="muHD"/>
    <property type="match status" value="1"/>
</dbReference>
<dbReference type="OrthoDB" id="331602at2759"/>
<dbReference type="FunFam" id="1.20.1270.60:FF:000102">
    <property type="entry name" value="WGS project CABT00000000 data, contig 2.23"/>
    <property type="match status" value="1"/>
</dbReference>
<dbReference type="GO" id="GO:0006897">
    <property type="term" value="P:endocytosis"/>
    <property type="evidence" value="ECO:0007669"/>
    <property type="project" value="UniProtKB-KW"/>
</dbReference>
<dbReference type="GO" id="GO:0032153">
    <property type="term" value="C:cell division site"/>
    <property type="evidence" value="ECO:0007669"/>
    <property type="project" value="TreeGrafter"/>
</dbReference>
<feature type="region of interest" description="Disordered" evidence="2">
    <location>
        <begin position="417"/>
        <end position="446"/>
    </location>
</feature>